<evidence type="ECO:0000313" key="6">
    <source>
        <dbReference type="Proteomes" id="UP000663903"/>
    </source>
</evidence>
<reference evidence="5" key="1">
    <citation type="submission" date="2021-03" db="EMBL/GenBank/DDBJ databases">
        <title>Ottowia sp. 27C isolated from the cloaca of a Giant Asian pond turtle (Heosemys grandis).</title>
        <authorList>
            <person name="Spergser J."/>
            <person name="Busse H.-J."/>
        </authorList>
    </citation>
    <scope>NUCLEOTIDE SEQUENCE</scope>
    <source>
        <strain evidence="5">27C</strain>
    </source>
</reference>
<sequence length="222" mass="23459">MEFKAILFDCDGVLVDSEPITHGVLRDLLAESGWDMPLTECMRHFIGRTVRSQAALIESHTGQPLTDAWMATFYARRDAQLHARLQPIEGVLDAVRAAHALTGGRIACASGADRGKLVLQLGKTGLAGWFGPHVFSGHELPRTKPFPDVYLAAAAALGAAPEHCLVIEDTPTGIQAGVAAGATVWAYCPQAEQAGALRAAGAHDVFTAMGELPARWAAAPEG</sequence>
<gene>
    <name evidence="5" type="ORF">J1M35_20370</name>
</gene>
<dbReference type="RefSeq" id="WP_208009085.1">
    <property type="nucleotide sequence ID" value="NZ_CP071796.1"/>
</dbReference>
<evidence type="ECO:0000256" key="1">
    <source>
        <dbReference type="ARBA" id="ARBA00001946"/>
    </source>
</evidence>
<dbReference type="Gene3D" id="3.40.50.1000">
    <property type="entry name" value="HAD superfamily/HAD-like"/>
    <property type="match status" value="1"/>
</dbReference>
<organism evidence="5 6">
    <name type="scientific">Ottowia testudinis</name>
    <dbReference type="NCBI Taxonomy" id="2816950"/>
    <lineage>
        <taxon>Bacteria</taxon>
        <taxon>Pseudomonadati</taxon>
        <taxon>Pseudomonadota</taxon>
        <taxon>Betaproteobacteria</taxon>
        <taxon>Burkholderiales</taxon>
        <taxon>Comamonadaceae</taxon>
        <taxon>Ottowia</taxon>
    </lineage>
</organism>
<dbReference type="PANTHER" id="PTHR46193:SF10">
    <property type="entry name" value="6-PHOSPHOGLUCONATE PHOSPHATASE"/>
    <property type="match status" value="1"/>
</dbReference>
<evidence type="ECO:0000313" key="5">
    <source>
        <dbReference type="EMBL" id="QTD45335.1"/>
    </source>
</evidence>
<dbReference type="KEGG" id="otd:J1M35_20370"/>
<accession>A0A975CFA1</accession>
<dbReference type="GO" id="GO:0003824">
    <property type="term" value="F:catalytic activity"/>
    <property type="evidence" value="ECO:0007669"/>
    <property type="project" value="UniProtKB-ARBA"/>
</dbReference>
<keyword evidence="3" id="KW-0479">Metal-binding</keyword>
<dbReference type="SFLD" id="SFLDG01129">
    <property type="entry name" value="C1.5:_HAD__Beta-PGM__Phosphata"/>
    <property type="match status" value="1"/>
</dbReference>
<dbReference type="PANTHER" id="PTHR46193">
    <property type="entry name" value="6-PHOSPHOGLUCONATE PHOSPHATASE"/>
    <property type="match status" value="1"/>
</dbReference>
<dbReference type="InterPro" id="IPR006439">
    <property type="entry name" value="HAD-SF_hydro_IA"/>
</dbReference>
<keyword evidence="6" id="KW-1185">Reference proteome</keyword>
<dbReference type="InterPro" id="IPR023198">
    <property type="entry name" value="PGP-like_dom2"/>
</dbReference>
<protein>
    <submittedName>
        <fullName evidence="5">HAD family phosphatase</fullName>
    </submittedName>
</protein>
<proteinExistence type="inferred from homology"/>
<keyword evidence="4" id="KW-0460">Magnesium</keyword>
<dbReference type="InterPro" id="IPR051600">
    <property type="entry name" value="Beta-PGM-like"/>
</dbReference>
<evidence type="ECO:0000256" key="3">
    <source>
        <dbReference type="ARBA" id="ARBA00022723"/>
    </source>
</evidence>
<dbReference type="AlphaFoldDB" id="A0A975CFA1"/>
<dbReference type="Gene3D" id="1.10.150.240">
    <property type="entry name" value="Putative phosphatase, domain 2"/>
    <property type="match status" value="1"/>
</dbReference>
<dbReference type="Proteomes" id="UP000663903">
    <property type="component" value="Chromosome"/>
</dbReference>
<dbReference type="SFLD" id="SFLDS00003">
    <property type="entry name" value="Haloacid_Dehalogenase"/>
    <property type="match status" value="1"/>
</dbReference>
<name>A0A975CFA1_9BURK</name>
<dbReference type="EMBL" id="CP071796">
    <property type="protein sequence ID" value="QTD45335.1"/>
    <property type="molecule type" value="Genomic_DNA"/>
</dbReference>
<dbReference type="NCBIfam" id="TIGR01509">
    <property type="entry name" value="HAD-SF-IA-v3"/>
    <property type="match status" value="1"/>
</dbReference>
<comment type="similarity">
    <text evidence="2">Belongs to the HAD-like hydrolase superfamily. CbbY/CbbZ/Gph/YieH family.</text>
</comment>
<dbReference type="SUPFAM" id="SSF56784">
    <property type="entry name" value="HAD-like"/>
    <property type="match status" value="1"/>
</dbReference>
<dbReference type="InterPro" id="IPR036412">
    <property type="entry name" value="HAD-like_sf"/>
</dbReference>
<comment type="cofactor">
    <cofactor evidence="1">
        <name>Mg(2+)</name>
        <dbReference type="ChEBI" id="CHEBI:18420"/>
    </cofactor>
</comment>
<evidence type="ECO:0000256" key="2">
    <source>
        <dbReference type="ARBA" id="ARBA00006171"/>
    </source>
</evidence>
<dbReference type="InterPro" id="IPR023214">
    <property type="entry name" value="HAD_sf"/>
</dbReference>
<evidence type="ECO:0000256" key="4">
    <source>
        <dbReference type="ARBA" id="ARBA00022842"/>
    </source>
</evidence>
<dbReference type="GO" id="GO:0046872">
    <property type="term" value="F:metal ion binding"/>
    <property type="evidence" value="ECO:0007669"/>
    <property type="project" value="UniProtKB-KW"/>
</dbReference>
<dbReference type="Pfam" id="PF00702">
    <property type="entry name" value="Hydrolase"/>
    <property type="match status" value="1"/>
</dbReference>